<evidence type="ECO:0000313" key="2">
    <source>
        <dbReference type="Proteomes" id="UP001178148"/>
    </source>
</evidence>
<protein>
    <submittedName>
        <fullName evidence="1">Lipopolysaccharide kinase InaA family protein</fullName>
    </submittedName>
</protein>
<dbReference type="Gene3D" id="1.10.510.10">
    <property type="entry name" value="Transferase(Phosphotransferase) domain 1"/>
    <property type="match status" value="1"/>
</dbReference>
<reference evidence="1 2" key="1">
    <citation type="journal article" date="2023" name="bioRxiv">
        <title>An intranuclear bacterial parasite of deep-sea mussels expresses apoptosis inhibitors acquired from its host.</title>
        <authorList>
            <person name="Gonzalez Porras M.A."/>
            <person name="Assie A."/>
            <person name="Tietjen M."/>
            <person name="Violette M."/>
            <person name="Kleiner M."/>
            <person name="Gruber-Vodicka H."/>
            <person name="Dubilier N."/>
            <person name="Leisch N."/>
        </authorList>
    </citation>
    <scope>NUCLEOTIDE SEQUENCE [LARGE SCALE GENOMIC DNA]</scope>
    <source>
        <strain evidence="1">IAP13</strain>
    </source>
</reference>
<comment type="caution">
    <text evidence="1">The sequence shown here is derived from an EMBL/GenBank/DDBJ whole genome shotgun (WGS) entry which is preliminary data.</text>
</comment>
<dbReference type="AlphaFoldDB" id="A0AA90SN48"/>
<dbReference type="GO" id="GO:0004672">
    <property type="term" value="F:protein kinase activity"/>
    <property type="evidence" value="ECO:0007669"/>
    <property type="project" value="InterPro"/>
</dbReference>
<keyword evidence="1" id="KW-0808">Transferase</keyword>
<keyword evidence="2" id="KW-1185">Reference proteome</keyword>
<gene>
    <name evidence="1" type="ORF">QS748_10460</name>
</gene>
<accession>A0AA90SN48</accession>
<proteinExistence type="predicted"/>
<dbReference type="InterPro" id="IPR011009">
    <property type="entry name" value="Kinase-like_dom_sf"/>
</dbReference>
<dbReference type="EMBL" id="JASXSV010000016">
    <property type="protein sequence ID" value="MDP0589576.1"/>
    <property type="molecule type" value="Genomic_DNA"/>
</dbReference>
<dbReference type="SUPFAM" id="SSF56112">
    <property type="entry name" value="Protein kinase-like (PK-like)"/>
    <property type="match status" value="1"/>
</dbReference>
<organism evidence="1 2">
    <name type="scientific">Candidatus Endonucleibacter bathymodioli</name>
    <dbReference type="NCBI Taxonomy" id="539814"/>
    <lineage>
        <taxon>Bacteria</taxon>
        <taxon>Pseudomonadati</taxon>
        <taxon>Pseudomonadota</taxon>
        <taxon>Gammaproteobacteria</taxon>
        <taxon>Oceanospirillales</taxon>
        <taxon>Endozoicomonadaceae</taxon>
        <taxon>Candidatus Endonucleibacter</taxon>
    </lineage>
</organism>
<name>A0AA90SN48_9GAMM</name>
<dbReference type="InterPro" id="IPR008271">
    <property type="entry name" value="Ser/Thr_kinase_AS"/>
</dbReference>
<dbReference type="Proteomes" id="UP001178148">
    <property type="component" value="Unassembled WGS sequence"/>
</dbReference>
<dbReference type="Pfam" id="PF06293">
    <property type="entry name" value="Kdo"/>
    <property type="match status" value="1"/>
</dbReference>
<evidence type="ECO:0000313" key="1">
    <source>
        <dbReference type="EMBL" id="MDP0589576.1"/>
    </source>
</evidence>
<sequence length="255" mass="30038">MNKTAWTIVKPWRGTAVEKVFGSLEQIFKINGKQITKDNLSDVILYETNNIRFYIKRYIMAGKGLRQYIGRSRIRAEWENLLFFQKTGIVSVKVVAYGEEHRLGMFKRGALITQEQTNTSDLAKLVRHKSPILNDSQWFNAVLDQVASIAKILHEHCFIHTDFKWRNILITMAKKPQVLLIDCPAGFRWPENFLFRRIVERGIIKDLACLDKVAKYALRRSQRMYFYHRYANTTKLSSKNKQQIRRVLCFFEGRE</sequence>
<keyword evidence="1" id="KW-0418">Kinase</keyword>
<dbReference type="PROSITE" id="PS00108">
    <property type="entry name" value="PROTEIN_KINASE_ST"/>
    <property type="match status" value="1"/>
</dbReference>